<organism evidence="8 9">
    <name type="scientific">Mycolicibacterium anyangense</name>
    <dbReference type="NCBI Taxonomy" id="1431246"/>
    <lineage>
        <taxon>Bacteria</taxon>
        <taxon>Bacillati</taxon>
        <taxon>Actinomycetota</taxon>
        <taxon>Actinomycetes</taxon>
        <taxon>Mycobacteriales</taxon>
        <taxon>Mycobacteriaceae</taxon>
        <taxon>Mycolicibacterium</taxon>
    </lineage>
</organism>
<sequence length="131" mass="13938">MQLYLDTSALVKVVVAEPESPALRSYLNGHPQDIRFTAALSRTELLRAIGRSGSFDAVAHARRVLARLDTVALTHRLLDEAGSLGPPSLRTLDAIHLAAALTAPALRALVTYDARLAHAAESIGIAVIAPR</sequence>
<dbReference type="InterPro" id="IPR022907">
    <property type="entry name" value="VapC_family"/>
</dbReference>
<dbReference type="Gene3D" id="3.40.50.1010">
    <property type="entry name" value="5'-nuclease"/>
    <property type="match status" value="1"/>
</dbReference>
<dbReference type="Pfam" id="PF01850">
    <property type="entry name" value="PIN"/>
    <property type="match status" value="1"/>
</dbReference>
<dbReference type="EC" id="3.1.-.-" evidence="6"/>
<evidence type="ECO:0000256" key="5">
    <source>
        <dbReference type="ARBA" id="ARBA00022842"/>
    </source>
</evidence>
<dbReference type="GO" id="GO:0000287">
    <property type="term" value="F:magnesium ion binding"/>
    <property type="evidence" value="ECO:0007669"/>
    <property type="project" value="UniProtKB-UniRule"/>
</dbReference>
<keyword evidence="6" id="KW-0800">Toxin</keyword>
<dbReference type="GO" id="GO:0004540">
    <property type="term" value="F:RNA nuclease activity"/>
    <property type="evidence" value="ECO:0007669"/>
    <property type="project" value="InterPro"/>
</dbReference>
<feature type="domain" description="PIN" evidence="7">
    <location>
        <begin position="4"/>
        <end position="120"/>
    </location>
</feature>
<evidence type="ECO:0000256" key="2">
    <source>
        <dbReference type="ARBA" id="ARBA00022722"/>
    </source>
</evidence>
<evidence type="ECO:0000256" key="6">
    <source>
        <dbReference type="HAMAP-Rule" id="MF_00265"/>
    </source>
</evidence>
<evidence type="ECO:0000256" key="4">
    <source>
        <dbReference type="ARBA" id="ARBA00022801"/>
    </source>
</evidence>
<dbReference type="EMBL" id="AP022620">
    <property type="protein sequence ID" value="BBZ75801.1"/>
    <property type="molecule type" value="Genomic_DNA"/>
</dbReference>
<reference evidence="8 9" key="1">
    <citation type="journal article" date="2019" name="Emerg. Microbes Infect.">
        <title>Comprehensive subspecies identification of 175 nontuberculous mycobacteria species based on 7547 genomic profiles.</title>
        <authorList>
            <person name="Matsumoto Y."/>
            <person name="Kinjo T."/>
            <person name="Motooka D."/>
            <person name="Nabeya D."/>
            <person name="Jung N."/>
            <person name="Uechi K."/>
            <person name="Horii T."/>
            <person name="Iida T."/>
            <person name="Fujita J."/>
            <person name="Nakamura S."/>
        </authorList>
    </citation>
    <scope>NUCLEOTIDE SEQUENCE [LARGE SCALE GENOMIC DNA]</scope>
    <source>
        <strain evidence="8 9">JCM 30275</strain>
    </source>
</reference>
<dbReference type="InterPro" id="IPR029060">
    <property type="entry name" value="PIN-like_dom_sf"/>
</dbReference>
<keyword evidence="5 6" id="KW-0460">Magnesium</keyword>
<dbReference type="CDD" id="cd09874">
    <property type="entry name" value="PIN_MT3492-like"/>
    <property type="match status" value="1"/>
</dbReference>
<keyword evidence="3 6" id="KW-0479">Metal-binding</keyword>
<dbReference type="AlphaFoldDB" id="A0A6N4W945"/>
<evidence type="ECO:0000313" key="9">
    <source>
        <dbReference type="Proteomes" id="UP000467249"/>
    </source>
</evidence>
<comment type="cofactor">
    <cofactor evidence="6">
        <name>Mg(2+)</name>
        <dbReference type="ChEBI" id="CHEBI:18420"/>
    </cofactor>
</comment>
<dbReference type="GO" id="GO:0090729">
    <property type="term" value="F:toxin activity"/>
    <property type="evidence" value="ECO:0007669"/>
    <property type="project" value="UniProtKB-KW"/>
</dbReference>
<name>A0A6N4W945_9MYCO</name>
<dbReference type="RefSeq" id="WP_197748407.1">
    <property type="nucleotide sequence ID" value="NZ_AP022620.1"/>
</dbReference>
<accession>A0A6N4W945</accession>
<keyword evidence="9" id="KW-1185">Reference proteome</keyword>
<proteinExistence type="inferred from homology"/>
<evidence type="ECO:0000256" key="3">
    <source>
        <dbReference type="ARBA" id="ARBA00022723"/>
    </source>
</evidence>
<comment type="function">
    <text evidence="6">Toxic component of a toxin-antitoxin (TA) system. An RNase.</text>
</comment>
<dbReference type="SUPFAM" id="SSF88723">
    <property type="entry name" value="PIN domain-like"/>
    <property type="match status" value="1"/>
</dbReference>
<dbReference type="HAMAP" id="MF_00265">
    <property type="entry name" value="VapC_Nob1"/>
    <property type="match status" value="1"/>
</dbReference>
<evidence type="ECO:0000256" key="1">
    <source>
        <dbReference type="ARBA" id="ARBA00022649"/>
    </source>
</evidence>
<keyword evidence="2 6" id="KW-0540">Nuclease</keyword>
<keyword evidence="4 6" id="KW-0378">Hydrolase</keyword>
<dbReference type="InterPro" id="IPR002716">
    <property type="entry name" value="PIN_dom"/>
</dbReference>
<comment type="similarity">
    <text evidence="6">Belongs to the PINc/VapC protein family.</text>
</comment>
<evidence type="ECO:0000259" key="7">
    <source>
        <dbReference type="Pfam" id="PF01850"/>
    </source>
</evidence>
<dbReference type="GO" id="GO:0016787">
    <property type="term" value="F:hydrolase activity"/>
    <property type="evidence" value="ECO:0007669"/>
    <property type="project" value="UniProtKB-KW"/>
</dbReference>
<evidence type="ECO:0000313" key="8">
    <source>
        <dbReference type="EMBL" id="BBZ75801.1"/>
    </source>
</evidence>
<feature type="binding site" evidence="6">
    <location>
        <position position="6"/>
    </location>
    <ligand>
        <name>Mg(2+)</name>
        <dbReference type="ChEBI" id="CHEBI:18420"/>
    </ligand>
</feature>
<feature type="binding site" evidence="6">
    <location>
        <position position="93"/>
    </location>
    <ligand>
        <name>Mg(2+)</name>
        <dbReference type="ChEBI" id="CHEBI:18420"/>
    </ligand>
</feature>
<dbReference type="Proteomes" id="UP000467249">
    <property type="component" value="Chromosome"/>
</dbReference>
<protein>
    <recommendedName>
        <fullName evidence="6">Ribonuclease VapC</fullName>
        <shortName evidence="6">RNase VapC</shortName>
        <ecNumber evidence="6">3.1.-.-</ecNumber>
    </recommendedName>
    <alternativeName>
        <fullName evidence="6">Toxin VapC</fullName>
    </alternativeName>
</protein>
<keyword evidence="1 6" id="KW-1277">Toxin-antitoxin system</keyword>
<gene>
    <name evidence="8" type="primary">vapc46</name>
    <name evidence="6" type="synonym">vapC</name>
    <name evidence="8" type="ORF">MANY_11380</name>
</gene>
<dbReference type="KEGG" id="many:MANY_11380"/>